<dbReference type="InterPro" id="IPR050556">
    <property type="entry name" value="Type_II_TA_system_RNase"/>
</dbReference>
<dbReference type="PANTHER" id="PTHR33653">
    <property type="entry name" value="RIBONUCLEASE VAPC2"/>
    <property type="match status" value="1"/>
</dbReference>
<evidence type="ECO:0000256" key="3">
    <source>
        <dbReference type="ARBA" id="ARBA00022722"/>
    </source>
</evidence>
<keyword evidence="2" id="KW-1277">Toxin-antitoxin system</keyword>
<dbReference type="PANTHER" id="PTHR33653:SF1">
    <property type="entry name" value="RIBONUCLEASE VAPC2"/>
    <property type="match status" value="1"/>
</dbReference>
<comment type="similarity">
    <text evidence="7">Belongs to the PINc/VapC protein family.</text>
</comment>
<comment type="cofactor">
    <cofactor evidence="1">
        <name>Mg(2+)</name>
        <dbReference type="ChEBI" id="CHEBI:18420"/>
    </cofactor>
</comment>
<evidence type="ECO:0000256" key="7">
    <source>
        <dbReference type="ARBA" id="ARBA00038093"/>
    </source>
</evidence>
<keyword evidence="6" id="KW-0460">Magnesium</keyword>
<evidence type="ECO:0000256" key="4">
    <source>
        <dbReference type="ARBA" id="ARBA00022723"/>
    </source>
</evidence>
<evidence type="ECO:0000256" key="1">
    <source>
        <dbReference type="ARBA" id="ARBA00001946"/>
    </source>
</evidence>
<keyword evidence="5" id="KW-0378">Hydrolase</keyword>
<keyword evidence="10" id="KW-1185">Reference proteome</keyword>
<keyword evidence="3" id="KW-0540">Nuclease</keyword>
<reference evidence="9" key="1">
    <citation type="journal article" date="2021" name="Microb. Physiol.">
        <title>Proteogenomic Insights into the Physiology of Marine, Sulfate-Reducing, Filamentous Desulfonema limicola and Desulfonema magnum.</title>
        <authorList>
            <person name="Schnaars V."/>
            <person name="Wohlbrand L."/>
            <person name="Scheve S."/>
            <person name="Hinrichs C."/>
            <person name="Reinhardt R."/>
            <person name="Rabus R."/>
        </authorList>
    </citation>
    <scope>NUCLEOTIDE SEQUENCE</scope>
    <source>
        <strain evidence="9">5ac10</strain>
    </source>
</reference>
<dbReference type="RefSeq" id="WP_207690988.1">
    <property type="nucleotide sequence ID" value="NZ_CP061799.1"/>
</dbReference>
<dbReference type="GO" id="GO:0046872">
    <property type="term" value="F:metal ion binding"/>
    <property type="evidence" value="ECO:0007669"/>
    <property type="project" value="UniProtKB-KW"/>
</dbReference>
<dbReference type="Gene3D" id="3.40.50.1010">
    <property type="entry name" value="5'-nuclease"/>
    <property type="match status" value="1"/>
</dbReference>
<feature type="domain" description="PIN" evidence="8">
    <location>
        <begin position="2"/>
        <end position="126"/>
    </location>
</feature>
<gene>
    <name evidence="9" type="ORF">dnl_14730</name>
</gene>
<dbReference type="InterPro" id="IPR002716">
    <property type="entry name" value="PIN_dom"/>
</dbReference>
<dbReference type="KEGG" id="dli:dnl_14730"/>
<evidence type="ECO:0000256" key="5">
    <source>
        <dbReference type="ARBA" id="ARBA00022801"/>
    </source>
</evidence>
<protein>
    <submittedName>
        <fullName evidence="9">PIN domain-containing protein</fullName>
    </submittedName>
</protein>
<keyword evidence="4" id="KW-0479">Metal-binding</keyword>
<proteinExistence type="inferred from homology"/>
<evidence type="ECO:0000259" key="8">
    <source>
        <dbReference type="Pfam" id="PF01850"/>
    </source>
</evidence>
<dbReference type="SUPFAM" id="SSF88723">
    <property type="entry name" value="PIN domain-like"/>
    <property type="match status" value="1"/>
</dbReference>
<sequence>MYLFDTDVITNILKKKPSQTLLNRLKNIRQEDQFITVITVAEIVYGAEKSRQPEYHLKNLEAILLPAVSVLDFDIKAAYIAGNIRAGLEKAGMRLAWADIQIAAIAMSHEITLITGNIKHFARVAGLKIENWLID</sequence>
<organism evidence="9 10">
    <name type="scientific">Desulfonema limicola</name>
    <dbReference type="NCBI Taxonomy" id="45656"/>
    <lineage>
        <taxon>Bacteria</taxon>
        <taxon>Pseudomonadati</taxon>
        <taxon>Thermodesulfobacteriota</taxon>
        <taxon>Desulfobacteria</taxon>
        <taxon>Desulfobacterales</taxon>
        <taxon>Desulfococcaceae</taxon>
        <taxon>Desulfonema</taxon>
    </lineage>
</organism>
<evidence type="ECO:0000313" key="10">
    <source>
        <dbReference type="Proteomes" id="UP000663720"/>
    </source>
</evidence>
<evidence type="ECO:0000313" key="9">
    <source>
        <dbReference type="EMBL" id="QTA79218.1"/>
    </source>
</evidence>
<evidence type="ECO:0000256" key="2">
    <source>
        <dbReference type="ARBA" id="ARBA00022649"/>
    </source>
</evidence>
<dbReference type="GO" id="GO:0004518">
    <property type="term" value="F:nuclease activity"/>
    <property type="evidence" value="ECO:0007669"/>
    <property type="project" value="UniProtKB-KW"/>
</dbReference>
<name>A0A975B5M0_9BACT</name>
<dbReference type="CDD" id="cd18752">
    <property type="entry name" value="PIN_VapC4-5_FitB-like"/>
    <property type="match status" value="1"/>
</dbReference>
<dbReference type="InterPro" id="IPR029060">
    <property type="entry name" value="PIN-like_dom_sf"/>
</dbReference>
<evidence type="ECO:0000256" key="6">
    <source>
        <dbReference type="ARBA" id="ARBA00022842"/>
    </source>
</evidence>
<dbReference type="AlphaFoldDB" id="A0A975B5M0"/>
<accession>A0A975B5M0</accession>
<dbReference type="Pfam" id="PF01850">
    <property type="entry name" value="PIN"/>
    <property type="match status" value="1"/>
</dbReference>
<dbReference type="EMBL" id="CP061799">
    <property type="protein sequence ID" value="QTA79218.1"/>
    <property type="molecule type" value="Genomic_DNA"/>
</dbReference>
<dbReference type="GO" id="GO:0016787">
    <property type="term" value="F:hydrolase activity"/>
    <property type="evidence" value="ECO:0007669"/>
    <property type="project" value="UniProtKB-KW"/>
</dbReference>
<dbReference type="Proteomes" id="UP000663720">
    <property type="component" value="Chromosome"/>
</dbReference>